<dbReference type="Pfam" id="PF00892">
    <property type="entry name" value="EamA"/>
    <property type="match status" value="1"/>
</dbReference>
<gene>
    <name evidence="15" type="ORF">GCM10023144_22060</name>
</gene>
<feature type="transmembrane region" description="Helical" evidence="13">
    <location>
        <begin position="115"/>
        <end position="134"/>
    </location>
</feature>
<dbReference type="SUPFAM" id="SSF103481">
    <property type="entry name" value="Multidrug resistance efflux transporter EmrE"/>
    <property type="match status" value="2"/>
</dbReference>
<dbReference type="Proteomes" id="UP001501671">
    <property type="component" value="Unassembled WGS sequence"/>
</dbReference>
<evidence type="ECO:0000256" key="3">
    <source>
        <dbReference type="ARBA" id="ARBA00022475"/>
    </source>
</evidence>
<feature type="transmembrane region" description="Helical" evidence="13">
    <location>
        <begin position="230"/>
        <end position="252"/>
    </location>
</feature>
<sequence>MPFSVFAIVLFAAALHAGWNAAVKLGSDKTAASILVAASAAAIAAAVLPFLSLPQAPSWPFIAASALIHVAYFLLVGRAYHAGDMGQTYPLMRGTAPLVVAFVGTLFLGEPLTEGGAVGIFLICFGVLGMALGSRRGQARGIAYALVNALVIASYTLVDGLGVRNSGAPAAYTLWVFLLTGLPLGAYMAVRSRGAFKDQTVATLWRPLLGGAASLLSYSLVLWAMTQASIPLVAALRETAILFGAAISILVFKENARPIRMAAACMIAAGATAMRVK</sequence>
<evidence type="ECO:0000256" key="11">
    <source>
        <dbReference type="ARBA" id="ARBA00023136"/>
    </source>
</evidence>
<feature type="domain" description="EamA" evidence="14">
    <location>
        <begin position="140"/>
        <end position="272"/>
    </location>
</feature>
<dbReference type="RefSeq" id="WP_345249297.1">
    <property type="nucleotide sequence ID" value="NZ_BAABFO010000009.1"/>
</dbReference>
<dbReference type="PANTHER" id="PTHR30561:SF1">
    <property type="entry name" value="MULTIDRUG TRANSPORTER EMRE"/>
    <property type="match status" value="1"/>
</dbReference>
<keyword evidence="5" id="KW-0997">Cell inner membrane</keyword>
<dbReference type="Gene3D" id="1.10.3730.20">
    <property type="match status" value="2"/>
</dbReference>
<feature type="transmembrane region" description="Helical" evidence="13">
    <location>
        <begin position="170"/>
        <end position="190"/>
    </location>
</feature>
<organism evidence="15 16">
    <name type="scientific">Pigmentiphaga soli</name>
    <dbReference type="NCBI Taxonomy" id="1007095"/>
    <lineage>
        <taxon>Bacteria</taxon>
        <taxon>Pseudomonadati</taxon>
        <taxon>Pseudomonadota</taxon>
        <taxon>Betaproteobacteria</taxon>
        <taxon>Burkholderiales</taxon>
        <taxon>Alcaligenaceae</taxon>
        <taxon>Pigmentiphaga</taxon>
    </lineage>
</organism>
<evidence type="ECO:0000256" key="10">
    <source>
        <dbReference type="ARBA" id="ARBA00023098"/>
    </source>
</evidence>
<keyword evidence="2" id="KW-0813">Transport</keyword>
<evidence type="ECO:0000256" key="6">
    <source>
        <dbReference type="ARBA" id="ARBA00022556"/>
    </source>
</evidence>
<comment type="similarity">
    <text evidence="12">Belongs to the drug/metabolite transporter (DMT) superfamily. Small multidrug resistance (SMR) (TC 2.A.7.1) family.</text>
</comment>
<feature type="transmembrane region" description="Helical" evidence="13">
    <location>
        <begin position="30"/>
        <end position="53"/>
    </location>
</feature>
<dbReference type="InterPro" id="IPR000620">
    <property type="entry name" value="EamA_dom"/>
</dbReference>
<evidence type="ECO:0000256" key="2">
    <source>
        <dbReference type="ARBA" id="ARBA00022448"/>
    </source>
</evidence>
<evidence type="ECO:0000256" key="13">
    <source>
        <dbReference type="SAM" id="Phobius"/>
    </source>
</evidence>
<comment type="caution">
    <text evidence="15">The sequence shown here is derived from an EMBL/GenBank/DDBJ whole genome shotgun (WGS) entry which is preliminary data.</text>
</comment>
<dbReference type="PANTHER" id="PTHR30561">
    <property type="entry name" value="SMR FAMILY PROTON-DEPENDENT DRUG EFFLUX TRANSPORTER SUGE"/>
    <property type="match status" value="1"/>
</dbReference>
<keyword evidence="9 13" id="KW-1133">Transmembrane helix</keyword>
<protein>
    <submittedName>
        <fullName evidence="15">DMT family transporter</fullName>
    </submittedName>
</protein>
<feature type="transmembrane region" description="Helical" evidence="13">
    <location>
        <begin position="202"/>
        <end position="224"/>
    </location>
</feature>
<name>A0ABP8H065_9BURK</name>
<keyword evidence="10" id="KW-0443">Lipid metabolism</keyword>
<dbReference type="EMBL" id="BAABFO010000009">
    <property type="protein sequence ID" value="GAA4332287.1"/>
    <property type="molecule type" value="Genomic_DNA"/>
</dbReference>
<evidence type="ECO:0000256" key="12">
    <source>
        <dbReference type="ARBA" id="ARBA00038032"/>
    </source>
</evidence>
<evidence type="ECO:0000256" key="4">
    <source>
        <dbReference type="ARBA" id="ARBA00022516"/>
    </source>
</evidence>
<keyword evidence="8" id="KW-0448">Lipopolysaccharide biosynthesis</keyword>
<keyword evidence="4" id="KW-0444">Lipid biosynthesis</keyword>
<evidence type="ECO:0000256" key="7">
    <source>
        <dbReference type="ARBA" id="ARBA00022692"/>
    </source>
</evidence>
<feature type="transmembrane region" description="Helical" evidence="13">
    <location>
        <begin position="6"/>
        <end position="23"/>
    </location>
</feature>
<comment type="subcellular location">
    <subcellularLocation>
        <location evidence="1">Cell membrane</location>
        <topology evidence="1">Multi-pass membrane protein</topology>
    </subcellularLocation>
</comment>
<evidence type="ECO:0000313" key="16">
    <source>
        <dbReference type="Proteomes" id="UP001501671"/>
    </source>
</evidence>
<feature type="transmembrane region" description="Helical" evidence="13">
    <location>
        <begin position="59"/>
        <end position="79"/>
    </location>
</feature>
<reference evidence="16" key="1">
    <citation type="journal article" date="2019" name="Int. J. Syst. Evol. Microbiol.">
        <title>The Global Catalogue of Microorganisms (GCM) 10K type strain sequencing project: providing services to taxonomists for standard genome sequencing and annotation.</title>
        <authorList>
            <consortium name="The Broad Institute Genomics Platform"/>
            <consortium name="The Broad Institute Genome Sequencing Center for Infectious Disease"/>
            <person name="Wu L."/>
            <person name="Ma J."/>
        </authorList>
    </citation>
    <scope>NUCLEOTIDE SEQUENCE [LARGE SCALE GENOMIC DNA]</scope>
    <source>
        <strain evidence="16">JCM 17666</strain>
    </source>
</reference>
<keyword evidence="11 13" id="KW-0472">Membrane</keyword>
<keyword evidence="7 13" id="KW-0812">Transmembrane</keyword>
<accession>A0ABP8H065</accession>
<evidence type="ECO:0000256" key="5">
    <source>
        <dbReference type="ARBA" id="ARBA00022519"/>
    </source>
</evidence>
<feature type="transmembrane region" description="Helical" evidence="13">
    <location>
        <begin position="141"/>
        <end position="158"/>
    </location>
</feature>
<keyword evidence="16" id="KW-1185">Reference proteome</keyword>
<dbReference type="InterPro" id="IPR037185">
    <property type="entry name" value="EmrE-like"/>
</dbReference>
<dbReference type="InterPro" id="IPR000390">
    <property type="entry name" value="Small_drug/metabolite_transptr"/>
</dbReference>
<evidence type="ECO:0000256" key="1">
    <source>
        <dbReference type="ARBA" id="ARBA00004651"/>
    </source>
</evidence>
<feature type="transmembrane region" description="Helical" evidence="13">
    <location>
        <begin position="91"/>
        <end position="109"/>
    </location>
</feature>
<evidence type="ECO:0000313" key="15">
    <source>
        <dbReference type="EMBL" id="GAA4332287.1"/>
    </source>
</evidence>
<keyword evidence="3" id="KW-1003">Cell membrane</keyword>
<proteinExistence type="inferred from homology"/>
<keyword evidence="6" id="KW-0441">Lipid A biosynthesis</keyword>
<evidence type="ECO:0000256" key="8">
    <source>
        <dbReference type="ARBA" id="ARBA00022985"/>
    </source>
</evidence>
<evidence type="ECO:0000256" key="9">
    <source>
        <dbReference type="ARBA" id="ARBA00022989"/>
    </source>
</evidence>
<evidence type="ECO:0000259" key="14">
    <source>
        <dbReference type="Pfam" id="PF00892"/>
    </source>
</evidence>